<dbReference type="Proteomes" id="UP000528322">
    <property type="component" value="Unassembled WGS sequence"/>
</dbReference>
<accession>A0A7W7Y566</accession>
<dbReference type="GO" id="GO:0009306">
    <property type="term" value="P:protein secretion"/>
    <property type="evidence" value="ECO:0007669"/>
    <property type="project" value="InterPro"/>
</dbReference>
<keyword evidence="4" id="KW-0472">Membrane</keyword>
<name>A0A7W7Y566_9BACT</name>
<keyword evidence="3" id="KW-1133">Transmembrane helix</keyword>
<sequence length="1147" mass="126400">MKKILLITGLLVLILAAGILWISQKVEGVVDYLQQEHGLEISYRTLSANLTGIFFSDLTISYASHHASFEEVRATVFWQFPLSLPGVGVVFSNGQVELASLDDLPVVASDAKAQKKEEASGMSIEETIGRYSALFRGIQMDNLDVQWPGGKVEGVQLGIDDNFQFRLRTELIEVSGEELRAFNAHGRLRPDRLQLDLTRASLGWQDYTLRAYGTLDRAGMEVVLFSQLPLDIPHLSSRVDLEVRVHGPWDEIGYEGEVHTLSATVLGYEDFPDLEVYFQGDFSGLTASVEPRQGDDLHLLLAADFASGDVELKATLHELDLQRYLMPRLPFIAFEDISGVVTGRWIMQQQAFAGSAELDFCYDSFWEPLEATVNTDVVISSRGVRFLGGQVRSPAFEAQGGGKLSYDFEDFFSLWFNGTAHDLAPILRAFNVDFIEGTSRFHVDLHGPLRSPLLEVAVDAPYLEIFDGELQDASGQMWLDGRSLQFQSVRARSGDGEALVPRGSLTIHAVDEIKLDLDFYGSDIALGDALAFGNIGDLPLLPTIQRAEGRVWGEVRDLQVQARGELSPHELGGMIIPALRVEGGLAHRRVSAKVQDEQEQHFLEGWVDFDGDMALQAQGQQLDMQEIWSEMPSDWSVAASSYAVDVEGTVQNPVGRADIHGVQVSHKSQDLLVQSHLQLDYRDQVLTAEAVTLDVLSPLIASGHGSTFSHRVAGEGRGEQELFSTLSTELGTLEVRASLEALHLVSVAVEGEVDLRMVPLFVDDQLQASGAARIVLEGDDVIVGQIRMLSGSELYHDEHPQLRVRQLSSRVYFDRTAMQGGLENISLRIGRDGTGTGQVRFEFPESGAIIYDVQYQVRNLFYQERDNIFLLDSQGEIHGDSRDEPVGVAQVDVRRGQINIRTANGDGTPAAPAPVIPGDWTVHVRGGSPVRVSLDQGNLMLLPDVEGRLYAGTLNLEGRIEVLSGALVLNRDHYVLQRGFLEFDGGMEPRLDITATTSKQGHQVFVHVTGTSDNPQLRFRSIPALPQEQIVSLLVLGSYDDDISPTAAASHVLANQVAETLNTMTGPVLRGEAAFRVAPSGLMGESPDIALTTELSERMEIRITRELSAEGAQQFQVIYKLFDFLHVRGREEFGGSYGVDLEYRIGR</sequence>
<keyword evidence="2" id="KW-0812">Transmembrane</keyword>
<evidence type="ECO:0000256" key="4">
    <source>
        <dbReference type="ARBA" id="ARBA00023136"/>
    </source>
</evidence>
<organism evidence="6 7">
    <name type="scientific">Desulfurispira natronophila</name>
    <dbReference type="NCBI Taxonomy" id="682562"/>
    <lineage>
        <taxon>Bacteria</taxon>
        <taxon>Pseudomonadati</taxon>
        <taxon>Chrysiogenota</taxon>
        <taxon>Chrysiogenia</taxon>
        <taxon>Chrysiogenales</taxon>
        <taxon>Chrysiogenaceae</taxon>
        <taxon>Desulfurispira</taxon>
    </lineage>
</organism>
<dbReference type="InterPro" id="IPR007452">
    <property type="entry name" value="TamB_C"/>
</dbReference>
<keyword evidence="7" id="KW-1185">Reference proteome</keyword>
<dbReference type="GO" id="GO:0005886">
    <property type="term" value="C:plasma membrane"/>
    <property type="evidence" value="ECO:0007669"/>
    <property type="project" value="InterPro"/>
</dbReference>
<comment type="subcellular location">
    <subcellularLocation>
        <location evidence="1">Membrane</location>
        <topology evidence="1">Single-pass membrane protein</topology>
    </subcellularLocation>
</comment>
<gene>
    <name evidence="6" type="ORF">HNR37_001632</name>
</gene>
<comment type="caution">
    <text evidence="6">The sequence shown here is derived from an EMBL/GenBank/DDBJ whole genome shotgun (WGS) entry which is preliminary data.</text>
</comment>
<dbReference type="Pfam" id="PF04357">
    <property type="entry name" value="TamB"/>
    <property type="match status" value="1"/>
</dbReference>
<evidence type="ECO:0000259" key="5">
    <source>
        <dbReference type="Pfam" id="PF04357"/>
    </source>
</evidence>
<evidence type="ECO:0000313" key="6">
    <source>
        <dbReference type="EMBL" id="MBB5022300.1"/>
    </source>
</evidence>
<evidence type="ECO:0000256" key="2">
    <source>
        <dbReference type="ARBA" id="ARBA00022692"/>
    </source>
</evidence>
<evidence type="ECO:0000256" key="1">
    <source>
        <dbReference type="ARBA" id="ARBA00004167"/>
    </source>
</evidence>
<evidence type="ECO:0000313" key="7">
    <source>
        <dbReference type="Proteomes" id="UP000528322"/>
    </source>
</evidence>
<reference evidence="6 7" key="1">
    <citation type="submission" date="2020-08" db="EMBL/GenBank/DDBJ databases">
        <title>Genomic Encyclopedia of Type Strains, Phase IV (KMG-IV): sequencing the most valuable type-strain genomes for metagenomic binning, comparative biology and taxonomic classification.</title>
        <authorList>
            <person name="Goeker M."/>
        </authorList>
    </citation>
    <scope>NUCLEOTIDE SEQUENCE [LARGE SCALE GENOMIC DNA]</scope>
    <source>
        <strain evidence="6 7">DSM 22071</strain>
    </source>
</reference>
<proteinExistence type="predicted"/>
<protein>
    <submittedName>
        <fullName evidence="6">Translocation and assembly module TamB</fullName>
    </submittedName>
</protein>
<dbReference type="RefSeq" id="WP_183732559.1">
    <property type="nucleotide sequence ID" value="NZ_JACHID010000009.1"/>
</dbReference>
<evidence type="ECO:0000256" key="3">
    <source>
        <dbReference type="ARBA" id="ARBA00022989"/>
    </source>
</evidence>
<feature type="domain" description="Translocation and assembly module TamB C-terminal" evidence="5">
    <location>
        <begin position="945"/>
        <end position="1144"/>
    </location>
</feature>
<dbReference type="EMBL" id="JACHID010000009">
    <property type="protein sequence ID" value="MBB5022300.1"/>
    <property type="molecule type" value="Genomic_DNA"/>
</dbReference>
<dbReference type="AlphaFoldDB" id="A0A7W7Y566"/>